<comment type="caution">
    <text evidence="2">The sequence shown here is derived from an EMBL/GenBank/DDBJ whole genome shotgun (WGS) entry which is preliminary data.</text>
</comment>
<keyword evidence="3" id="KW-1185">Reference proteome</keyword>
<gene>
    <name evidence="2" type="primary">Cnig_chr_I.g3839</name>
    <name evidence="2" type="ORF">B9Z55_003839</name>
</gene>
<dbReference type="AlphaFoldDB" id="A0A2G5VSL9"/>
<evidence type="ECO:0000313" key="3">
    <source>
        <dbReference type="Proteomes" id="UP000230233"/>
    </source>
</evidence>
<dbReference type="Pfam" id="PF07735">
    <property type="entry name" value="FBA_2"/>
    <property type="match status" value="1"/>
</dbReference>
<proteinExistence type="predicted"/>
<accession>A0A2G5VSL9</accession>
<name>A0A2G5VSL9_9PELO</name>
<evidence type="ECO:0000313" key="2">
    <source>
        <dbReference type="EMBL" id="PIC54691.1"/>
    </source>
</evidence>
<organism evidence="2 3">
    <name type="scientific">Caenorhabditis nigoni</name>
    <dbReference type="NCBI Taxonomy" id="1611254"/>
    <lineage>
        <taxon>Eukaryota</taxon>
        <taxon>Metazoa</taxon>
        <taxon>Ecdysozoa</taxon>
        <taxon>Nematoda</taxon>
        <taxon>Chromadorea</taxon>
        <taxon>Rhabditida</taxon>
        <taxon>Rhabditina</taxon>
        <taxon>Rhabditomorpha</taxon>
        <taxon>Rhabditoidea</taxon>
        <taxon>Rhabditidae</taxon>
        <taxon>Peloderinae</taxon>
        <taxon>Caenorhabditis</taxon>
    </lineage>
</organism>
<sequence length="347" mass="40413">MEPHEILLLSFCSKRIQKSIKQQYRLRPNKGFRITCGINDPGVPHGQDEDEKRLELIIDRKWNDKKVINWKYVDSLDNLDLLKEFKSLKELYDNKTFDIELKSGSIFGMNGLGCKYSISFDPKFGIPTLYFKKDMMKKWPMELHKYCVDLFRTTPDLEMMLNLNDSSDLHESQTRLSARIQRLTRFVSDDSKLWNIPHLVLPRGWVHARKLIRFNGKNALIDSYGTTTAQDMNAFLKHWLNSDNTTLETMIIRGYCESTEKLFDGIKTRKWDPEKRPARYVSNAPLRRIVTRLPGRAIAFSNDSLFAFDHLDCTNALDIARESDELIVDESAWLSTDSSTLRCSEDL</sequence>
<evidence type="ECO:0000259" key="1">
    <source>
        <dbReference type="Pfam" id="PF07735"/>
    </source>
</evidence>
<dbReference type="InterPro" id="IPR012885">
    <property type="entry name" value="F-box_Sdz-33"/>
</dbReference>
<feature type="domain" description="Sdz-33 F-box" evidence="1">
    <location>
        <begin position="198"/>
        <end position="251"/>
    </location>
</feature>
<dbReference type="Proteomes" id="UP000230233">
    <property type="component" value="Chromosome I"/>
</dbReference>
<dbReference type="PANTHER" id="PTHR21503:SF8">
    <property type="entry name" value="F-BOX ASSOCIATED DOMAIN-CONTAINING PROTEIN-RELATED"/>
    <property type="match status" value="1"/>
</dbReference>
<protein>
    <recommendedName>
        <fullName evidence="1">Sdz-33 F-box domain-containing protein</fullName>
    </recommendedName>
</protein>
<dbReference type="OrthoDB" id="5909820at2759"/>
<dbReference type="PANTHER" id="PTHR21503">
    <property type="entry name" value="F-BOX-CONTAINING HYPOTHETICAL PROTEIN C.ELEGANS"/>
    <property type="match status" value="1"/>
</dbReference>
<dbReference type="EMBL" id="PDUG01000001">
    <property type="protein sequence ID" value="PIC54691.1"/>
    <property type="molecule type" value="Genomic_DNA"/>
</dbReference>
<reference evidence="3" key="1">
    <citation type="submission" date="2017-10" db="EMBL/GenBank/DDBJ databases">
        <title>Rapid genome shrinkage in a self-fertile nematode reveals novel sperm competition proteins.</title>
        <authorList>
            <person name="Yin D."/>
            <person name="Schwarz E.M."/>
            <person name="Thomas C.G."/>
            <person name="Felde R.L."/>
            <person name="Korf I.F."/>
            <person name="Cutter A.D."/>
            <person name="Schartner C.M."/>
            <person name="Ralston E.J."/>
            <person name="Meyer B.J."/>
            <person name="Haag E.S."/>
        </authorList>
    </citation>
    <scope>NUCLEOTIDE SEQUENCE [LARGE SCALE GENOMIC DNA]</scope>
    <source>
        <strain evidence="3">JU1422</strain>
    </source>
</reference>